<gene>
    <name evidence="3" type="ORF">B0H17DRAFT_1285787</name>
</gene>
<feature type="compositionally biased region" description="Polar residues" evidence="1">
    <location>
        <begin position="283"/>
        <end position="294"/>
    </location>
</feature>
<dbReference type="Proteomes" id="UP001221757">
    <property type="component" value="Unassembled WGS sequence"/>
</dbReference>
<proteinExistence type="predicted"/>
<feature type="compositionally biased region" description="Low complexity" evidence="1">
    <location>
        <begin position="302"/>
        <end position="311"/>
    </location>
</feature>
<sequence>MSDQWDHTFEEQEAPGFASPPPSTPTHVYPHSNQYFTPAPFPYYHHSPFSPVTPVNPSGYLHQPYPYQIQTPDLAFTFAGGFFDGIAPETPSMRQRRKFKWPAASVTTEDRLLVVIRAIRQAGFPTIGSFLAALLERKYNKHSSVYNSVAAFLRGAEADPAHHPVAIVDKIFHHVKSQNWKDGVPEEPCFSLPRYAPLRLDRNLIPPGSNSTRNALIDRALQRILERAGKEANLVIDPIHGCSGSFAVGTTVAVNPRTRKMLDKAALGDTQSSSDPEPVLPPSGTTTESDTSQELPFHPDSADPSASGSSGETVPLAVEPDAESDEDEQEPEDPPLLNSFSAKIGRRDPWQTVTASILVLLYFRYRFALVFPMLIGLFAFTCNANRELVSLLCRLGLAVSYQTTLATLHVLAADADTQLKLLGPRILLLFDNVNKMQRAWQATLGHKDEVKSGTASTAIKLEDVPAGALRSKPLMEKIKQKARLELTVKQLRDDINWPHIRGIGAGTVLRIWLKYLPSLSKHKPAVEALSTVKHVRHPLRLRKADISAMRPTDIEESTTIGAANVLRNHLGQLFMLPVSLFKWMIMICGDQLSIDRIRKIIRYTAKGDTPYEQHKWALPLIQLWHLKWAWQKSIIRLHWYPDLDKGTFGLHDDTVAMGREKYNPEKCDFYPTHHILEDRFEALVLDALRLLCEEKTDLTTESETKLLDSLAVYFDSDGPLSDCSFEQLHEFADTVYDRYMCSAAADDALGHVARDVDVYGQPWSGETVDDEPEALPATSESGPHLKKKAKRSRTTAGPKPARNFSPGDQALVTLCNFMRVTFWYMELCAAIAEGDIGRAFEVIKLPRFSFWGAGATNYGNELLELACNFLYEFSDDLVTAVLNNYLVNPSGRIGHWLELDLLQEHFNFWIKRLFNAKSHDFDSKHLSEAVGLNISGISKLRETFPGLFGLKRDGQGHTDATTIHDINQLGIHFRKNHILEFDAGRNQPTAGGHSATGNEDDAVPMDLLEYPAAPVTVCEGVMDVRAFTTGE</sequence>
<feature type="compositionally biased region" description="Acidic residues" evidence="1">
    <location>
        <begin position="320"/>
        <end position="333"/>
    </location>
</feature>
<dbReference type="Pfam" id="PF20231">
    <property type="entry name" value="DUF6589"/>
    <property type="match status" value="1"/>
</dbReference>
<dbReference type="InterPro" id="IPR046496">
    <property type="entry name" value="DUF6589"/>
</dbReference>
<feature type="region of interest" description="Disordered" evidence="1">
    <location>
        <begin position="763"/>
        <end position="803"/>
    </location>
</feature>
<feature type="compositionally biased region" description="Basic and acidic residues" evidence="1">
    <location>
        <begin position="1"/>
        <end position="10"/>
    </location>
</feature>
<organism evidence="3 4">
    <name type="scientific">Mycena rosella</name>
    <name type="common">Pink bonnet</name>
    <name type="synonym">Agaricus rosellus</name>
    <dbReference type="NCBI Taxonomy" id="1033263"/>
    <lineage>
        <taxon>Eukaryota</taxon>
        <taxon>Fungi</taxon>
        <taxon>Dikarya</taxon>
        <taxon>Basidiomycota</taxon>
        <taxon>Agaricomycotina</taxon>
        <taxon>Agaricomycetes</taxon>
        <taxon>Agaricomycetidae</taxon>
        <taxon>Agaricales</taxon>
        <taxon>Marasmiineae</taxon>
        <taxon>Mycenaceae</taxon>
        <taxon>Mycena</taxon>
    </lineage>
</organism>
<dbReference type="EMBL" id="JARKIE010000057">
    <property type="protein sequence ID" value="KAJ7691532.1"/>
    <property type="molecule type" value="Genomic_DNA"/>
</dbReference>
<feature type="region of interest" description="Disordered" evidence="1">
    <location>
        <begin position="1"/>
        <end position="24"/>
    </location>
</feature>
<evidence type="ECO:0000313" key="3">
    <source>
        <dbReference type="EMBL" id="KAJ7691532.1"/>
    </source>
</evidence>
<keyword evidence="4" id="KW-1185">Reference proteome</keyword>
<reference evidence="3" key="1">
    <citation type="submission" date="2023-03" db="EMBL/GenBank/DDBJ databases">
        <title>Massive genome expansion in bonnet fungi (Mycena s.s.) driven by repeated elements and novel gene families across ecological guilds.</title>
        <authorList>
            <consortium name="Lawrence Berkeley National Laboratory"/>
            <person name="Harder C.B."/>
            <person name="Miyauchi S."/>
            <person name="Viragh M."/>
            <person name="Kuo A."/>
            <person name="Thoen E."/>
            <person name="Andreopoulos B."/>
            <person name="Lu D."/>
            <person name="Skrede I."/>
            <person name="Drula E."/>
            <person name="Henrissat B."/>
            <person name="Morin E."/>
            <person name="Kohler A."/>
            <person name="Barry K."/>
            <person name="LaButti K."/>
            <person name="Morin E."/>
            <person name="Salamov A."/>
            <person name="Lipzen A."/>
            <person name="Mereny Z."/>
            <person name="Hegedus B."/>
            <person name="Baldrian P."/>
            <person name="Stursova M."/>
            <person name="Weitz H."/>
            <person name="Taylor A."/>
            <person name="Grigoriev I.V."/>
            <person name="Nagy L.G."/>
            <person name="Martin F."/>
            <person name="Kauserud H."/>
        </authorList>
    </citation>
    <scope>NUCLEOTIDE SEQUENCE</scope>
    <source>
        <strain evidence="3">CBHHK067</strain>
    </source>
</reference>
<protein>
    <recommendedName>
        <fullName evidence="2">DUF6589 domain-containing protein</fullName>
    </recommendedName>
</protein>
<name>A0AAD7DKA0_MYCRO</name>
<comment type="caution">
    <text evidence="3">The sequence shown here is derived from an EMBL/GenBank/DDBJ whole genome shotgun (WGS) entry which is preliminary data.</text>
</comment>
<evidence type="ECO:0000259" key="2">
    <source>
        <dbReference type="Pfam" id="PF20231"/>
    </source>
</evidence>
<feature type="domain" description="DUF6589" evidence="2">
    <location>
        <begin position="485"/>
        <end position="957"/>
    </location>
</feature>
<accession>A0AAD7DKA0</accession>
<feature type="compositionally biased region" description="Basic residues" evidence="1">
    <location>
        <begin position="784"/>
        <end position="793"/>
    </location>
</feature>
<evidence type="ECO:0000313" key="4">
    <source>
        <dbReference type="Proteomes" id="UP001221757"/>
    </source>
</evidence>
<dbReference type="AlphaFoldDB" id="A0AAD7DKA0"/>
<feature type="region of interest" description="Disordered" evidence="1">
    <location>
        <begin position="265"/>
        <end position="341"/>
    </location>
</feature>
<evidence type="ECO:0000256" key="1">
    <source>
        <dbReference type="SAM" id="MobiDB-lite"/>
    </source>
</evidence>